<feature type="region of interest" description="Disordered" evidence="1">
    <location>
        <begin position="162"/>
        <end position="207"/>
    </location>
</feature>
<gene>
    <name evidence="2" type="ORF">EJ06DRAFT_557150</name>
</gene>
<dbReference type="Proteomes" id="UP000799640">
    <property type="component" value="Unassembled WGS sequence"/>
</dbReference>
<organism evidence="2 3">
    <name type="scientific">Trichodelitschia bisporula</name>
    <dbReference type="NCBI Taxonomy" id="703511"/>
    <lineage>
        <taxon>Eukaryota</taxon>
        <taxon>Fungi</taxon>
        <taxon>Dikarya</taxon>
        <taxon>Ascomycota</taxon>
        <taxon>Pezizomycotina</taxon>
        <taxon>Dothideomycetes</taxon>
        <taxon>Dothideomycetes incertae sedis</taxon>
        <taxon>Phaeotrichales</taxon>
        <taxon>Phaeotrichaceae</taxon>
        <taxon>Trichodelitschia</taxon>
    </lineage>
</organism>
<feature type="region of interest" description="Disordered" evidence="1">
    <location>
        <begin position="1"/>
        <end position="41"/>
    </location>
</feature>
<reference evidence="2" key="1">
    <citation type="journal article" date="2020" name="Stud. Mycol.">
        <title>101 Dothideomycetes genomes: a test case for predicting lifestyles and emergence of pathogens.</title>
        <authorList>
            <person name="Haridas S."/>
            <person name="Albert R."/>
            <person name="Binder M."/>
            <person name="Bloem J."/>
            <person name="Labutti K."/>
            <person name="Salamov A."/>
            <person name="Andreopoulos B."/>
            <person name="Baker S."/>
            <person name="Barry K."/>
            <person name="Bills G."/>
            <person name="Bluhm B."/>
            <person name="Cannon C."/>
            <person name="Castanera R."/>
            <person name="Culley D."/>
            <person name="Daum C."/>
            <person name="Ezra D."/>
            <person name="Gonzalez J."/>
            <person name="Henrissat B."/>
            <person name="Kuo A."/>
            <person name="Liang C."/>
            <person name="Lipzen A."/>
            <person name="Lutzoni F."/>
            <person name="Magnuson J."/>
            <person name="Mondo S."/>
            <person name="Nolan M."/>
            <person name="Ohm R."/>
            <person name="Pangilinan J."/>
            <person name="Park H.-J."/>
            <person name="Ramirez L."/>
            <person name="Alfaro M."/>
            <person name="Sun H."/>
            <person name="Tritt A."/>
            <person name="Yoshinaga Y."/>
            <person name="Zwiers L.-H."/>
            <person name="Turgeon B."/>
            <person name="Goodwin S."/>
            <person name="Spatafora J."/>
            <person name="Crous P."/>
            <person name="Grigoriev I."/>
        </authorList>
    </citation>
    <scope>NUCLEOTIDE SEQUENCE</scope>
    <source>
        <strain evidence="2">CBS 262.69</strain>
    </source>
</reference>
<proteinExistence type="predicted"/>
<dbReference type="AlphaFoldDB" id="A0A6G1HW94"/>
<protein>
    <submittedName>
        <fullName evidence="2">Uncharacterized protein</fullName>
    </submittedName>
</protein>
<feature type="region of interest" description="Disordered" evidence="1">
    <location>
        <begin position="62"/>
        <end position="85"/>
    </location>
</feature>
<evidence type="ECO:0000256" key="1">
    <source>
        <dbReference type="SAM" id="MobiDB-lite"/>
    </source>
</evidence>
<feature type="compositionally biased region" description="Polar residues" evidence="1">
    <location>
        <begin position="179"/>
        <end position="190"/>
    </location>
</feature>
<evidence type="ECO:0000313" key="3">
    <source>
        <dbReference type="Proteomes" id="UP000799640"/>
    </source>
</evidence>
<name>A0A6G1HW94_9PEZI</name>
<feature type="compositionally biased region" description="Basic and acidic residues" evidence="1">
    <location>
        <begin position="8"/>
        <end position="21"/>
    </location>
</feature>
<keyword evidence="3" id="KW-1185">Reference proteome</keyword>
<dbReference type="OrthoDB" id="5391950at2759"/>
<accession>A0A6G1HW94</accession>
<evidence type="ECO:0000313" key="2">
    <source>
        <dbReference type="EMBL" id="KAF2400089.1"/>
    </source>
</evidence>
<dbReference type="EMBL" id="ML996696">
    <property type="protein sequence ID" value="KAF2400089.1"/>
    <property type="molecule type" value="Genomic_DNA"/>
</dbReference>
<sequence length="306" mass="32639">MEPDDDPAPPHHADRNQDWRKKSPKRKRADSAPQAQYSTFAPAIVVEPLPALEGAPLPCSVDSVSPTAREGPACTQAGDFGEAPPVPVGKIPNSPRSMVATQFEQMALGPTVPVLRFGEGAGREGKRVKVKEGQAGRVDAARMDAQRGGKAAVVEVLIPHAKGSPAKKSAHFAEEHTTGSDSTPRKTSPSAHRPKSPPLPSSTGEMDASALAWQDEEITGHLAQDPDDDGYGLNGIGFKPTPAMAYSRLQKRREQILAWKSREAREARQRRAELRRRGGVGKMAVGGGEFSGVGKGVAGRRTVRFA</sequence>